<dbReference type="OrthoDB" id="3512800at2759"/>
<keyword evidence="2" id="KW-1185">Reference proteome</keyword>
<organism evidence="1 2">
    <name type="scientific">Sclerotinia nivalis</name>
    <dbReference type="NCBI Taxonomy" id="352851"/>
    <lineage>
        <taxon>Eukaryota</taxon>
        <taxon>Fungi</taxon>
        <taxon>Dikarya</taxon>
        <taxon>Ascomycota</taxon>
        <taxon>Pezizomycotina</taxon>
        <taxon>Leotiomycetes</taxon>
        <taxon>Helotiales</taxon>
        <taxon>Sclerotiniaceae</taxon>
        <taxon>Sclerotinia</taxon>
    </lineage>
</organism>
<protein>
    <submittedName>
        <fullName evidence="1">Uncharacterized protein</fullName>
    </submittedName>
</protein>
<name>A0A9X0AK80_9HELO</name>
<sequence length="527" mass="59537">MWDGPADDDPEVIPHHRPLDKAIIKLTQQNKDLGKQNEALAKENFDLKELLKAHSISWLSKTGCNTIFTSPSLPARSSGNLPNELQLRILKYALELAHPIIDPGVKILESNVTESEHAEQQNFPVQFLRVSKFFNHEGKKLMFRNNEFVFTQVCSLKWFVKTHPEICAELEHLELRIVGKYYNDRGNVNSPYALGWYPTSKPPPNAWEELKMDVIKRCPSVNLSWTGLQSYCWRQIFEFLQALQLPENSRLKHEKTAFTNLKSMVIDLANFTMNLSGPGIGLRKMARENLGPILDELYIRGLPKYNNGALAFECLSYLVRDGGLSGYGLGHRFTSTLGGRYLGSADISELGEDLNIFLGQAFKTQPEHADEETRGKHIVKELSKTFAEYEGDKVYFHSALGAPIRSEGTGRITVLNPGLIKAVELNGIQFELNHDQDLDDEDLEEIYGKDRVHGGGISMEETWDIDQSGGPDARICDNCRGMYGYHVGNRKSLERDGEYGAEIGFFREIGLQFVYEDGVRVAYTTLD</sequence>
<dbReference type="AlphaFoldDB" id="A0A9X0AK80"/>
<dbReference type="Proteomes" id="UP001152300">
    <property type="component" value="Unassembled WGS sequence"/>
</dbReference>
<dbReference type="EMBL" id="JAPEIS010000007">
    <property type="protein sequence ID" value="KAJ8064296.1"/>
    <property type="molecule type" value="Genomic_DNA"/>
</dbReference>
<evidence type="ECO:0000313" key="2">
    <source>
        <dbReference type="Proteomes" id="UP001152300"/>
    </source>
</evidence>
<proteinExistence type="predicted"/>
<comment type="caution">
    <text evidence="1">The sequence shown here is derived from an EMBL/GenBank/DDBJ whole genome shotgun (WGS) entry which is preliminary data.</text>
</comment>
<accession>A0A9X0AK80</accession>
<reference evidence="1" key="1">
    <citation type="submission" date="2022-11" db="EMBL/GenBank/DDBJ databases">
        <title>Genome Resource of Sclerotinia nivalis Strain SnTB1, a Plant Pathogen Isolated from American Ginseng.</title>
        <authorList>
            <person name="Fan S."/>
        </authorList>
    </citation>
    <scope>NUCLEOTIDE SEQUENCE</scope>
    <source>
        <strain evidence="1">SnTB1</strain>
    </source>
</reference>
<evidence type="ECO:0000313" key="1">
    <source>
        <dbReference type="EMBL" id="KAJ8064296.1"/>
    </source>
</evidence>
<gene>
    <name evidence="1" type="ORF">OCU04_006642</name>
</gene>